<evidence type="ECO:0000259" key="7">
    <source>
        <dbReference type="Pfam" id="PF12704"/>
    </source>
</evidence>
<dbReference type="InterPro" id="IPR050250">
    <property type="entry name" value="Macrolide_Exporter_MacB"/>
</dbReference>
<dbReference type="RefSeq" id="WP_134849239.1">
    <property type="nucleotide sequence ID" value="NZ_CP197400.1"/>
</dbReference>
<organism evidence="8 9">
    <name type="scientific">Porphyromonas levii</name>
    <dbReference type="NCBI Taxonomy" id="28114"/>
    <lineage>
        <taxon>Bacteria</taxon>
        <taxon>Pseudomonadati</taxon>
        <taxon>Bacteroidota</taxon>
        <taxon>Bacteroidia</taxon>
        <taxon>Bacteroidales</taxon>
        <taxon>Porphyromonadaceae</taxon>
        <taxon>Porphyromonas</taxon>
    </lineage>
</organism>
<evidence type="ECO:0000256" key="3">
    <source>
        <dbReference type="ARBA" id="ARBA00022692"/>
    </source>
</evidence>
<keyword evidence="3" id="KW-0812">Transmembrane</keyword>
<dbReference type="OrthoDB" id="1109882at2"/>
<accession>A0A4Y8WR00</accession>
<dbReference type="AlphaFoldDB" id="A0A4Y8WR00"/>
<dbReference type="EMBL" id="SPNC01000014">
    <property type="protein sequence ID" value="TFH96726.1"/>
    <property type="molecule type" value="Genomic_DNA"/>
</dbReference>
<proteinExistence type="predicted"/>
<dbReference type="PANTHER" id="PTHR30572:SF18">
    <property type="entry name" value="ABC-TYPE MACROLIDE FAMILY EXPORT SYSTEM PERMEASE COMPONENT 2"/>
    <property type="match status" value="1"/>
</dbReference>
<keyword evidence="2" id="KW-1003">Cell membrane</keyword>
<dbReference type="InterPro" id="IPR003838">
    <property type="entry name" value="ABC3_permease_C"/>
</dbReference>
<dbReference type="Proteomes" id="UP000297225">
    <property type="component" value="Unassembled WGS sequence"/>
</dbReference>
<evidence type="ECO:0000256" key="1">
    <source>
        <dbReference type="ARBA" id="ARBA00004651"/>
    </source>
</evidence>
<reference evidence="8 9" key="1">
    <citation type="submission" date="2019-03" db="EMBL/GenBank/DDBJ databases">
        <title>Porphyromonas levii Isolated from the Uterus of Dairy Cows.</title>
        <authorList>
            <person name="Francis A.M."/>
        </authorList>
    </citation>
    <scope>NUCLEOTIDE SEQUENCE [LARGE SCALE GENOMIC DNA]</scope>
    <source>
        <strain evidence="8 9">AF5678</strain>
    </source>
</reference>
<dbReference type="Pfam" id="PF02687">
    <property type="entry name" value="FtsX"/>
    <property type="match status" value="1"/>
</dbReference>
<dbReference type="PANTHER" id="PTHR30572">
    <property type="entry name" value="MEMBRANE COMPONENT OF TRANSPORTER-RELATED"/>
    <property type="match status" value="1"/>
</dbReference>
<keyword evidence="9" id="KW-1185">Reference proteome</keyword>
<evidence type="ECO:0000256" key="2">
    <source>
        <dbReference type="ARBA" id="ARBA00022475"/>
    </source>
</evidence>
<evidence type="ECO:0000256" key="5">
    <source>
        <dbReference type="ARBA" id="ARBA00023136"/>
    </source>
</evidence>
<evidence type="ECO:0000256" key="4">
    <source>
        <dbReference type="ARBA" id="ARBA00022989"/>
    </source>
</evidence>
<keyword evidence="5" id="KW-0472">Membrane</keyword>
<sequence length="420" mass="47167">MFKQYIKQAWRVLRENPVLSTITILGTALSIAMIMILVMTDRVRHGNFAPENTRDRTLYVKSITVDSKENGTNNSRLGMRTIKEVFLPLKTPEALYFYTGDWIGVRLPGGSTDVSMYVECTNGGNWKLFDYTFVAGSAFGEAEVKAGAKVAVITDKVAREFFESDDVVGKSFILNGEEEFRVVGVVRQPSNLMNYANGSIWIPYTSTMLLDPNDPSLTGSFRLVMLARNGKDMAKIREEVATAEERFNANEPNYTLSFRGQPDTYKQAINRLSDNQNTRVKAYNRKQILLLLLFFLVPAINLSLMTTSRMKQRASEIGVRRTYGASTMNIANQVIWESLLYTVIGTVIGFVLSIGGFFMLRKILFKGYSVEGMQLSVSDLMRPEIFLSVIIFCLLLNLIASIVPAVKSSRSNIINNLYEA</sequence>
<dbReference type="InterPro" id="IPR025857">
    <property type="entry name" value="MacB_PCD"/>
</dbReference>
<feature type="domain" description="MacB-like periplasmic core" evidence="7">
    <location>
        <begin position="20"/>
        <end position="242"/>
    </location>
</feature>
<dbReference type="GO" id="GO:0022857">
    <property type="term" value="F:transmembrane transporter activity"/>
    <property type="evidence" value="ECO:0007669"/>
    <property type="project" value="TreeGrafter"/>
</dbReference>
<feature type="domain" description="ABC3 transporter permease C-terminal" evidence="6">
    <location>
        <begin position="289"/>
        <end position="413"/>
    </location>
</feature>
<evidence type="ECO:0000313" key="8">
    <source>
        <dbReference type="EMBL" id="TFH96726.1"/>
    </source>
</evidence>
<protein>
    <submittedName>
        <fullName evidence="8">ABC transporter permease</fullName>
    </submittedName>
</protein>
<comment type="caution">
    <text evidence="8">The sequence shown here is derived from an EMBL/GenBank/DDBJ whole genome shotgun (WGS) entry which is preliminary data.</text>
</comment>
<dbReference type="Pfam" id="PF12704">
    <property type="entry name" value="MacB_PCD"/>
    <property type="match status" value="1"/>
</dbReference>
<evidence type="ECO:0000313" key="9">
    <source>
        <dbReference type="Proteomes" id="UP000297225"/>
    </source>
</evidence>
<dbReference type="GO" id="GO:0005886">
    <property type="term" value="C:plasma membrane"/>
    <property type="evidence" value="ECO:0007669"/>
    <property type="project" value="UniProtKB-SubCell"/>
</dbReference>
<evidence type="ECO:0000259" key="6">
    <source>
        <dbReference type="Pfam" id="PF02687"/>
    </source>
</evidence>
<dbReference type="STRING" id="1122973.GCA_000379925_00383"/>
<keyword evidence="4" id="KW-1133">Transmembrane helix</keyword>
<name>A0A4Y8WR00_9PORP</name>
<comment type="subcellular location">
    <subcellularLocation>
        <location evidence="1">Cell membrane</location>
        <topology evidence="1">Multi-pass membrane protein</topology>
    </subcellularLocation>
</comment>
<gene>
    <name evidence="8" type="ORF">E4P47_01830</name>
</gene>